<dbReference type="GO" id="GO:0016746">
    <property type="term" value="F:acyltransferase activity"/>
    <property type="evidence" value="ECO:0007669"/>
    <property type="project" value="UniProtKB-KW"/>
</dbReference>
<comment type="caution">
    <text evidence="9">The sequence shown here is derived from an EMBL/GenBank/DDBJ whole genome shotgun (WGS) entry which is preliminary data.</text>
</comment>
<dbReference type="Pfam" id="PF03062">
    <property type="entry name" value="MBOAT"/>
    <property type="match status" value="1"/>
</dbReference>
<evidence type="ECO:0000256" key="4">
    <source>
        <dbReference type="ARBA" id="ARBA00022692"/>
    </source>
</evidence>
<proteinExistence type="inferred from homology"/>
<evidence type="ECO:0000313" key="11">
    <source>
        <dbReference type="EMBL" id="MST90931.1"/>
    </source>
</evidence>
<feature type="transmembrane region" description="Helical" evidence="8">
    <location>
        <begin position="105"/>
        <end position="127"/>
    </location>
</feature>
<dbReference type="PATRIC" id="fig|1550024.3.peg.235"/>
<keyword evidence="3 7" id="KW-1003">Cell membrane</keyword>
<evidence type="ECO:0000313" key="14">
    <source>
        <dbReference type="Proteomes" id="UP000431913"/>
    </source>
</evidence>
<dbReference type="EMBL" id="JXXK01000001">
    <property type="protein sequence ID" value="KJF41436.1"/>
    <property type="molecule type" value="Genomic_DNA"/>
</dbReference>
<reference evidence="10 13" key="2">
    <citation type="submission" date="2015-10" db="EMBL/GenBank/DDBJ databases">
        <title>A novel member of the family Ruminococcaceae isolated from human faeces.</title>
        <authorList>
            <person name="Shkoporov A.N."/>
            <person name="Chaplin A.V."/>
            <person name="Motuzova O.V."/>
            <person name="Kafarskaia L.I."/>
            <person name="Efimov B.A."/>
        </authorList>
    </citation>
    <scope>NUCLEOTIDE SEQUENCE [LARGE SCALE GENOMIC DNA]</scope>
    <source>
        <strain evidence="10 13">668</strain>
    </source>
</reference>
<protein>
    <submittedName>
        <fullName evidence="9">Alginate regulatory protein</fullName>
    </submittedName>
    <submittedName>
        <fullName evidence="11">MBOAT family protein</fullName>
    </submittedName>
    <submittedName>
        <fullName evidence="10">Transcriptional regulator</fullName>
    </submittedName>
</protein>
<evidence type="ECO:0000313" key="13">
    <source>
        <dbReference type="Proteomes" id="UP000053433"/>
    </source>
</evidence>
<feature type="transmembrane region" description="Helical" evidence="8">
    <location>
        <begin position="6"/>
        <end position="23"/>
    </location>
</feature>
<dbReference type="AlphaFoldDB" id="A0A0D8J4H8"/>
<feature type="transmembrane region" description="Helical" evidence="8">
    <location>
        <begin position="409"/>
        <end position="428"/>
    </location>
</feature>
<dbReference type="PANTHER" id="PTHR13285">
    <property type="entry name" value="ACYLTRANSFERASE"/>
    <property type="match status" value="1"/>
</dbReference>
<dbReference type="Proteomes" id="UP000053433">
    <property type="component" value="Unassembled WGS sequence"/>
</dbReference>
<sequence>MVFSTVLFLFRFLPITLALYYLAPARLKNTVLFLCSLVFYSWGEVRLFPVMAAAILINYTAGLGIERFKDSAAARRGFLLFSIIGSLGMLFFFKYTDFFINNINAVIGTSIPLLRLTLPLGISFYTFQTMSYSIDVYRGDVKAEHNLINFGAYVVMFPQLIAGPIVKYSDVAERLHILKGRVTMDRIDEGISLFIFGLAKKVLLADGISALWYDVIGHDVNGVWEAGVGLSNASTPLVWLGIISYALQIYFDFSGYSMMGIGMGKMLGFDFPDNFNLPYISRSITEFWRRWHITLSSWFKEYVYIPLGGNRKGLTRQLFNIFVVWFLTGFWHGANWNFIFWGLYYCVLLMIEKIWLLPHLKKGKVWPHIYTMLLVIVGWALFVGSDKGVSLGLLLQKLFVPSGGVSPLYFLRNYGALLIVGILCATPLPQKLYEKFKTNTLMRGLVLALIFVVTIAYMVDATNSPFLYFRF</sequence>
<dbReference type="GO" id="GO:0042121">
    <property type="term" value="P:alginic acid biosynthetic process"/>
    <property type="evidence" value="ECO:0007669"/>
    <property type="project" value="InterPro"/>
</dbReference>
<evidence type="ECO:0000256" key="5">
    <source>
        <dbReference type="ARBA" id="ARBA00022989"/>
    </source>
</evidence>
<keyword evidence="7" id="KW-0808">Transferase</keyword>
<feature type="transmembrane region" description="Helical" evidence="8">
    <location>
        <begin position="233"/>
        <end position="253"/>
    </location>
</feature>
<dbReference type="InterPro" id="IPR051085">
    <property type="entry name" value="MB_O-acyltransferase"/>
</dbReference>
<dbReference type="Proteomes" id="UP000431913">
    <property type="component" value="Unassembled WGS sequence"/>
</dbReference>
<evidence type="ECO:0000256" key="2">
    <source>
        <dbReference type="ARBA" id="ARBA00010323"/>
    </source>
</evidence>
<keyword evidence="12" id="KW-1185">Reference proteome</keyword>
<dbReference type="PIRSF" id="PIRSF016636">
    <property type="entry name" value="AlgI_DltB"/>
    <property type="match status" value="1"/>
</dbReference>
<evidence type="ECO:0000256" key="8">
    <source>
        <dbReference type="SAM" id="Phobius"/>
    </source>
</evidence>
<evidence type="ECO:0000313" key="12">
    <source>
        <dbReference type="Proteomes" id="UP000032483"/>
    </source>
</evidence>
<evidence type="ECO:0000256" key="3">
    <source>
        <dbReference type="ARBA" id="ARBA00022475"/>
    </source>
</evidence>
<comment type="similarity">
    <text evidence="2 7">Belongs to the membrane-bound acyltransferase family.</text>
</comment>
<gene>
    <name evidence="10" type="ORF">ASJ35_00010</name>
    <name evidence="11" type="ORF">FYJ76_03095</name>
    <name evidence="9" type="ORF">TQ39_01055</name>
</gene>
<evidence type="ECO:0000313" key="10">
    <source>
        <dbReference type="EMBL" id="KUE77716.1"/>
    </source>
</evidence>
<dbReference type="InterPro" id="IPR024194">
    <property type="entry name" value="Ac/AlaTfrase_AlgI/DltB"/>
</dbReference>
<organism evidence="9 12">
    <name type="scientific">Ruthenibacterium lactatiformans</name>
    <dbReference type="NCBI Taxonomy" id="1550024"/>
    <lineage>
        <taxon>Bacteria</taxon>
        <taxon>Bacillati</taxon>
        <taxon>Bacillota</taxon>
        <taxon>Clostridia</taxon>
        <taxon>Eubacteriales</taxon>
        <taxon>Oscillospiraceae</taxon>
        <taxon>Ruthenibacterium</taxon>
    </lineage>
</organism>
<keyword evidence="6 7" id="KW-0472">Membrane</keyword>
<reference evidence="9" key="1">
    <citation type="submission" date="2015-02" db="EMBL/GenBank/DDBJ databases">
        <title>A novel member of the family Ruminococcaceae isolated from human feces.</title>
        <authorList>
            <person name="Shkoporov A.N."/>
            <person name="Chaplin A.V."/>
            <person name="Motuzova O.V."/>
            <person name="Kafarskaia L.I."/>
            <person name="Khokhlova E.V."/>
            <person name="Efimov B.A."/>
        </authorList>
    </citation>
    <scope>NUCLEOTIDE SEQUENCE [LARGE SCALE GENOMIC DNA]</scope>
    <source>
        <strain evidence="9">585-1</strain>
    </source>
</reference>
<feature type="transmembrane region" description="Helical" evidence="8">
    <location>
        <begin position="314"/>
        <end position="332"/>
    </location>
</feature>
<dbReference type="GO" id="GO:0005886">
    <property type="term" value="C:plasma membrane"/>
    <property type="evidence" value="ECO:0007669"/>
    <property type="project" value="UniProtKB-SubCell"/>
</dbReference>
<evidence type="ECO:0000256" key="7">
    <source>
        <dbReference type="PIRNR" id="PIRNR016636"/>
    </source>
</evidence>
<keyword evidence="5 8" id="KW-1133">Transmembrane helix</keyword>
<name>A0A0D8J4H8_9FIRM</name>
<dbReference type="GeneID" id="42855225"/>
<feature type="transmembrane region" description="Helical" evidence="8">
    <location>
        <begin position="369"/>
        <end position="389"/>
    </location>
</feature>
<feature type="transmembrane region" description="Helical" evidence="8">
    <location>
        <begin position="30"/>
        <end position="57"/>
    </location>
</feature>
<evidence type="ECO:0000256" key="6">
    <source>
        <dbReference type="ARBA" id="ARBA00023136"/>
    </source>
</evidence>
<dbReference type="InterPro" id="IPR028362">
    <property type="entry name" value="AlgI"/>
</dbReference>
<keyword evidence="4 8" id="KW-0812">Transmembrane</keyword>
<feature type="transmembrane region" description="Helical" evidence="8">
    <location>
        <begin position="77"/>
        <end position="93"/>
    </location>
</feature>
<keyword evidence="7" id="KW-0012">Acyltransferase</keyword>
<feature type="transmembrane region" description="Helical" evidence="8">
    <location>
        <begin position="440"/>
        <end position="459"/>
    </location>
</feature>
<feature type="transmembrane region" description="Helical" evidence="8">
    <location>
        <begin position="338"/>
        <end position="357"/>
    </location>
</feature>
<reference evidence="11 14" key="3">
    <citation type="submission" date="2019-08" db="EMBL/GenBank/DDBJ databases">
        <title>In-depth cultivation of the pig gut microbiome towards novel bacterial diversity and tailored functional studies.</title>
        <authorList>
            <person name="Wylensek D."/>
            <person name="Hitch T.C.A."/>
            <person name="Clavel T."/>
        </authorList>
    </citation>
    <scope>NUCLEOTIDE SEQUENCE [LARGE SCALE GENOMIC DNA]</scope>
    <source>
        <strain evidence="11 14">WCA3-601-WT-6J</strain>
    </source>
</reference>
<dbReference type="EMBL" id="LMUA01000001">
    <property type="protein sequence ID" value="KUE77716.1"/>
    <property type="molecule type" value="Genomic_DNA"/>
</dbReference>
<dbReference type="PIRSF" id="PIRSF500217">
    <property type="entry name" value="AlgI"/>
    <property type="match status" value="1"/>
</dbReference>
<dbReference type="PANTHER" id="PTHR13285:SF18">
    <property type="entry name" value="PROTEIN-CYSTEINE N-PALMITOYLTRANSFERASE RASP"/>
    <property type="match status" value="1"/>
</dbReference>
<dbReference type="InterPro" id="IPR004299">
    <property type="entry name" value="MBOAT_fam"/>
</dbReference>
<dbReference type="RefSeq" id="WP_050004238.1">
    <property type="nucleotide sequence ID" value="NZ_CATXDA010000067.1"/>
</dbReference>
<accession>A0A0D8J4H8</accession>
<dbReference type="EMBL" id="VUNJ01000002">
    <property type="protein sequence ID" value="MST90931.1"/>
    <property type="molecule type" value="Genomic_DNA"/>
</dbReference>
<accession>A0A0W7TV48</accession>
<feature type="transmembrane region" description="Helical" evidence="8">
    <location>
        <begin position="147"/>
        <end position="169"/>
    </location>
</feature>
<evidence type="ECO:0000256" key="1">
    <source>
        <dbReference type="ARBA" id="ARBA00004651"/>
    </source>
</evidence>
<comment type="subcellular location">
    <subcellularLocation>
        <location evidence="1">Cell membrane</location>
        <topology evidence="1">Multi-pass membrane protein</topology>
    </subcellularLocation>
</comment>
<evidence type="ECO:0000313" key="9">
    <source>
        <dbReference type="EMBL" id="KJF41436.1"/>
    </source>
</evidence>
<dbReference type="Proteomes" id="UP000032483">
    <property type="component" value="Unassembled WGS sequence"/>
</dbReference>